<dbReference type="EMBL" id="BEWI01000031">
    <property type="protein sequence ID" value="GAY20760.1"/>
    <property type="molecule type" value="Genomic_DNA"/>
</dbReference>
<reference evidence="4 6" key="1">
    <citation type="journal article" date="2013" name="Biodegradation">
        <title>Occurrence of 4-tert-butylphenol (4-t-BP) biodegradation in an aquatic sample caused by the presence of Spirodela polyrrhiza and isolation of a 4-t-BP-utilizing bacterium.</title>
        <authorList>
            <person name="Ogata Y."/>
            <person name="Toyama T."/>
            <person name="Yu N."/>
            <person name="Wang X."/>
            <person name="Sei K."/>
            <person name="Ike M."/>
        </authorList>
    </citation>
    <scope>NUCLEOTIDE SEQUENCE [LARGE SCALE GENOMIC DNA]</scope>
    <source>
        <strain evidence="4 6">OMI</strain>
    </source>
</reference>
<feature type="domain" description="DUF4142" evidence="3">
    <location>
        <begin position="66"/>
        <end position="198"/>
    </location>
</feature>
<protein>
    <submittedName>
        <fullName evidence="5">DUF4142 domain-containing protein</fullName>
    </submittedName>
    <submittedName>
        <fullName evidence="4">Putative exported protein</fullName>
    </submittedName>
</protein>
<evidence type="ECO:0000256" key="1">
    <source>
        <dbReference type="SAM" id="MobiDB-lite"/>
    </source>
</evidence>
<feature type="compositionally biased region" description="Basic and acidic residues" evidence="1">
    <location>
        <begin position="43"/>
        <end position="56"/>
    </location>
</feature>
<evidence type="ECO:0000313" key="4">
    <source>
        <dbReference type="EMBL" id="GAY20760.1"/>
    </source>
</evidence>
<dbReference type="Proteomes" id="UP000593663">
    <property type="component" value="Chromosome 1"/>
</dbReference>
<evidence type="ECO:0000313" key="5">
    <source>
        <dbReference type="EMBL" id="QOT70246.1"/>
    </source>
</evidence>
<dbReference type="PROSITE" id="PS51257">
    <property type="entry name" value="PROKAR_LIPOPROTEIN"/>
    <property type="match status" value="1"/>
</dbReference>
<keyword evidence="2" id="KW-0732">Signal</keyword>
<dbReference type="InterPro" id="IPR012347">
    <property type="entry name" value="Ferritin-like"/>
</dbReference>
<dbReference type="Proteomes" id="UP000221538">
    <property type="component" value="Unassembled WGS sequence"/>
</dbReference>
<dbReference type="KEGG" id="sbar:H5V43_08645"/>
<reference evidence="4 6" key="2">
    <citation type="journal article" date="2013" name="Environ. Sci. Technol.">
        <title>The 4-tert-butylphenol-utilizing bacterium Sphingobium fuliginis OMI can degrade bisphenols via phenolic ring hydroxylation and meta-cleavage pathway.</title>
        <authorList>
            <person name="Ogata Y."/>
            <person name="Goda S."/>
            <person name="Toyama T."/>
            <person name="Sei K."/>
            <person name="Ike M."/>
        </authorList>
    </citation>
    <scope>NUCLEOTIDE SEQUENCE [LARGE SCALE GENOMIC DNA]</scope>
    <source>
        <strain evidence="4 6">OMI</strain>
    </source>
</reference>
<gene>
    <name evidence="5" type="ORF">H5V43_08645</name>
    <name evidence="4" type="ORF">SFOMI_1290</name>
</gene>
<proteinExistence type="predicted"/>
<accession>A0A292ZD03</accession>
<reference evidence="4" key="4">
    <citation type="submission" date="2017-10" db="EMBL/GenBank/DDBJ databases">
        <authorList>
            <person name="Banno H."/>
            <person name="Chua N.-H."/>
        </authorList>
    </citation>
    <scope>NUCLEOTIDE SEQUENCE</scope>
    <source>
        <strain evidence="4">OMI</strain>
    </source>
</reference>
<dbReference type="AlphaFoldDB" id="A0A292ZD03"/>
<reference evidence="4" key="3">
    <citation type="submission" date="2017-10" db="EMBL/GenBank/DDBJ databases">
        <title>Bioaugmenting a lab-scale membrane bioreactor with Sphingobium fuliginis OMI to degrade 4-tert-butylphenol.</title>
        <authorList>
            <person name="Takada K."/>
            <person name="Shiba T."/>
            <person name="Soda S."/>
            <person name="Inoue D."/>
            <person name="Miyake M."/>
            <person name="Eguchi M."/>
            <person name="Ike M."/>
        </authorList>
    </citation>
    <scope>NUCLEOTIDE SEQUENCE</scope>
    <source>
        <strain evidence="4">OMI</strain>
    </source>
</reference>
<dbReference type="RefSeq" id="WP_025550127.1">
    <property type="nucleotide sequence ID" value="NZ_BATN01000071.1"/>
</dbReference>
<organism evidence="4 6">
    <name type="scientific">Sphingobium fuliginis (strain ATCC 27551)</name>
    <dbReference type="NCBI Taxonomy" id="336203"/>
    <lineage>
        <taxon>Bacteria</taxon>
        <taxon>Pseudomonadati</taxon>
        <taxon>Pseudomonadota</taxon>
        <taxon>Alphaproteobacteria</taxon>
        <taxon>Sphingomonadales</taxon>
        <taxon>Sphingomonadaceae</taxon>
        <taxon>Sphingobium</taxon>
    </lineage>
</organism>
<dbReference type="PANTHER" id="PTHR38593:SF1">
    <property type="entry name" value="BLR2558 PROTEIN"/>
    <property type="match status" value="1"/>
</dbReference>
<name>A0A292ZD03_SPHSA</name>
<dbReference type="Pfam" id="PF13628">
    <property type="entry name" value="DUF4142"/>
    <property type="match status" value="1"/>
</dbReference>
<dbReference type="InterPro" id="IPR025419">
    <property type="entry name" value="DUF4142"/>
</dbReference>
<evidence type="ECO:0000259" key="3">
    <source>
        <dbReference type="Pfam" id="PF13628"/>
    </source>
</evidence>
<evidence type="ECO:0000256" key="2">
    <source>
        <dbReference type="SAM" id="SignalP"/>
    </source>
</evidence>
<reference evidence="7" key="5">
    <citation type="submission" date="2020-08" db="EMBL/GenBank/DDBJ databases">
        <title>Complete genome sequence of Sphingobium barthaii strain KK22, a high-molecular-weight polycyclic aromatic hydrocarbon-degrading soil bacterium.</title>
        <authorList>
            <person name="Mori J.F."/>
            <person name="Kanaly R.A."/>
        </authorList>
    </citation>
    <scope>NUCLEOTIDE SEQUENCE [LARGE SCALE GENOMIC DNA]</scope>
    <source>
        <strain evidence="7">KK22</strain>
    </source>
</reference>
<dbReference type="PANTHER" id="PTHR38593">
    <property type="entry name" value="BLR2558 PROTEIN"/>
    <property type="match status" value="1"/>
</dbReference>
<reference evidence="5" key="6">
    <citation type="journal article" date="2021" name="Microbiol. Resour. Announc.">
        <title>Complete Genome Sequence of Sphingobium barthaii KK22, a High-Molecular-Weight Polycyclic Aromatic Hydrocarbon-Degrading Soil Bacterium.</title>
        <authorList>
            <person name="Mori J.F."/>
            <person name="Kanaly R.A."/>
        </authorList>
    </citation>
    <scope>NUCLEOTIDE SEQUENCE</scope>
    <source>
        <strain evidence="5">KK22</strain>
    </source>
</reference>
<dbReference type="EMBL" id="CP060035">
    <property type="protein sequence ID" value="QOT70246.1"/>
    <property type="molecule type" value="Genomic_DNA"/>
</dbReference>
<evidence type="ECO:0000313" key="7">
    <source>
        <dbReference type="Proteomes" id="UP000593663"/>
    </source>
</evidence>
<feature type="signal peptide" evidence="2">
    <location>
        <begin position="1"/>
        <end position="24"/>
    </location>
</feature>
<feature type="region of interest" description="Disordered" evidence="1">
    <location>
        <begin position="26"/>
        <end position="56"/>
    </location>
</feature>
<evidence type="ECO:0000313" key="6">
    <source>
        <dbReference type="Proteomes" id="UP000221538"/>
    </source>
</evidence>
<sequence length="213" mass="22799">MTGGRSFRPGLPACLAMLALSACNQTDGASERGPANGSATVAKHYEGPKPEGVSRPDEAVTTTFYIPQAAIGDMYEIEAGKIAMVRARAPEVKAFARKMVSDHQKSSERLRRFVADNPVNIAIPQNIDARRRAMLGALNGSGDREFDSVYVGQQAAAHLEAFNLQSSYARRGDYPALKKMAGEMVPVIAAHRREAEALDASFGPTARPVPAGQ</sequence>
<dbReference type="Gene3D" id="1.20.1260.10">
    <property type="match status" value="1"/>
</dbReference>
<feature type="chain" id="PRO_5044065130" evidence="2">
    <location>
        <begin position="25"/>
        <end position="213"/>
    </location>
</feature>